<organism evidence="13 14">
    <name type="scientific">Neonectria magnoliae</name>
    <dbReference type="NCBI Taxonomy" id="2732573"/>
    <lineage>
        <taxon>Eukaryota</taxon>
        <taxon>Fungi</taxon>
        <taxon>Dikarya</taxon>
        <taxon>Ascomycota</taxon>
        <taxon>Pezizomycotina</taxon>
        <taxon>Sordariomycetes</taxon>
        <taxon>Hypocreomycetidae</taxon>
        <taxon>Hypocreales</taxon>
        <taxon>Nectriaceae</taxon>
        <taxon>Neonectria</taxon>
    </lineage>
</organism>
<dbReference type="Gene3D" id="3.30.460.10">
    <property type="entry name" value="Beta Polymerase, domain 2"/>
    <property type="match status" value="1"/>
</dbReference>
<comment type="subcellular location">
    <subcellularLocation>
        <location evidence="1">Nucleus</location>
    </subcellularLocation>
</comment>
<evidence type="ECO:0000256" key="1">
    <source>
        <dbReference type="ARBA" id="ARBA00004123"/>
    </source>
</evidence>
<dbReference type="PANTHER" id="PTHR10682">
    <property type="entry name" value="POLY A POLYMERASE"/>
    <property type="match status" value="1"/>
</dbReference>
<comment type="caution">
    <text evidence="13">The sequence shown here is derived from an EMBL/GenBank/DDBJ whole genome shotgun (WGS) entry which is preliminary data.</text>
</comment>
<dbReference type="Pfam" id="PF03372">
    <property type="entry name" value="Exo_endo_phos"/>
    <property type="match status" value="1"/>
</dbReference>
<evidence type="ECO:0000256" key="4">
    <source>
        <dbReference type="ARBA" id="ARBA00022664"/>
    </source>
</evidence>
<name>A0ABR1H599_9HYPO</name>
<feature type="region of interest" description="Disordered" evidence="9">
    <location>
        <begin position="1074"/>
        <end position="1121"/>
    </location>
</feature>
<keyword evidence="4" id="KW-0507">mRNA processing</keyword>
<dbReference type="EC" id="2.7.7.19" evidence="3"/>
<feature type="compositionally biased region" description="Acidic residues" evidence="9">
    <location>
        <begin position="1074"/>
        <end position="1106"/>
    </location>
</feature>
<dbReference type="SUPFAM" id="SSF81631">
    <property type="entry name" value="PAP/OAS1 substrate-binding domain"/>
    <property type="match status" value="1"/>
</dbReference>
<keyword evidence="5" id="KW-0808">Transferase</keyword>
<dbReference type="Gene3D" id="3.60.10.10">
    <property type="entry name" value="Endonuclease/exonuclease/phosphatase"/>
    <property type="match status" value="1"/>
</dbReference>
<keyword evidence="8" id="KW-0539">Nucleus</keyword>
<feature type="domain" description="MJ1316 RNA cyclic group end recognition" evidence="11">
    <location>
        <begin position="1139"/>
        <end position="1209"/>
    </location>
</feature>
<evidence type="ECO:0000313" key="14">
    <source>
        <dbReference type="Proteomes" id="UP001498421"/>
    </source>
</evidence>
<evidence type="ECO:0000256" key="8">
    <source>
        <dbReference type="ARBA" id="ARBA00023242"/>
    </source>
</evidence>
<keyword evidence="7" id="KW-0067">ATP-binding</keyword>
<gene>
    <name evidence="13" type="ORF">QQZ08_012100</name>
</gene>
<dbReference type="InterPro" id="IPR043519">
    <property type="entry name" value="NT_sf"/>
</dbReference>
<dbReference type="Pfam" id="PF04928">
    <property type="entry name" value="PAP_central"/>
    <property type="match status" value="1"/>
</dbReference>
<dbReference type="EMBL" id="JAZAVK010000216">
    <property type="protein sequence ID" value="KAK7416152.1"/>
    <property type="molecule type" value="Genomic_DNA"/>
</dbReference>
<dbReference type="Pfam" id="PF04457">
    <property type="entry name" value="MJ1316"/>
    <property type="match status" value="1"/>
</dbReference>
<feature type="domain" description="Poly(A) polymerase central" evidence="12">
    <location>
        <begin position="781"/>
        <end position="905"/>
    </location>
</feature>
<evidence type="ECO:0000256" key="2">
    <source>
        <dbReference type="ARBA" id="ARBA00010912"/>
    </source>
</evidence>
<dbReference type="SUPFAM" id="SSF81301">
    <property type="entry name" value="Nucleotidyltransferase"/>
    <property type="match status" value="1"/>
</dbReference>
<accession>A0ABR1H599</accession>
<dbReference type="Gene3D" id="1.10.1410.10">
    <property type="match status" value="1"/>
</dbReference>
<dbReference type="Proteomes" id="UP001498421">
    <property type="component" value="Unassembled WGS sequence"/>
</dbReference>
<dbReference type="InterPro" id="IPR036691">
    <property type="entry name" value="Endo/exonu/phosph_ase_sf"/>
</dbReference>
<evidence type="ECO:0000259" key="12">
    <source>
        <dbReference type="Pfam" id="PF04928"/>
    </source>
</evidence>
<dbReference type="Gene3D" id="3.30.70.590">
    <property type="entry name" value="Poly(A) polymerase predicted RNA binding domain"/>
    <property type="match status" value="1"/>
</dbReference>
<evidence type="ECO:0000256" key="3">
    <source>
        <dbReference type="ARBA" id="ARBA00012388"/>
    </source>
</evidence>
<evidence type="ECO:0000313" key="13">
    <source>
        <dbReference type="EMBL" id="KAK7416152.1"/>
    </source>
</evidence>
<proteinExistence type="inferred from homology"/>
<protein>
    <recommendedName>
        <fullName evidence="3">polynucleotide adenylyltransferase</fullName>
        <ecNumber evidence="3">2.7.7.19</ecNumber>
    </recommendedName>
</protein>
<sequence>MEQPSQNGTTPFAFTSHETALCLIPPRHLWPAIDRLRCLYDKAFGAWPPHINLIYPFVQPEVLSDAADILSQLPLSQHQHRHISLDTADAFIRKHQNTIFLCPAQGPDATALSQLRNQICATFSQPAGSTYRPHMTIGQSDDALAAPHHFLFEKVRLLSPVDWDLGHIAILTRHAVPSTGEGLQPMMLWATLDLSSQVLTRSQPPQRLYEGSDTETRPGERLLAPNAVVQPSFQCPDPSTMWHATYPTSVAPDTQSVVDRLIVASYNVLAEFEWPPQATRYSGLVENMLSSRATADVLVLQEVTDHFLPFLLANEDIRVRYPFATHGPPDQPDIGPLPSLLNVVVLSKFPIQWEYLAFQRKHKGCVVVQFPSIGTRDDSECFRSWVLAACHLSQGLTDGAVVAKKKEVQRILDHLTIHYTNHPCVLAGDFNLATSSYTVEAAKKKQDISSHTIRYLHDVDLLLSHAGFQDTWLVARLESGESSDVANDYRSAADAYEGEQGATFDPFINSLAAKPVGDGLNNRPQRYDRILVRADDQYRPQGFNMFGQVPLEQTGGGGPCYASDHWGVRCLLVRSPQRDDGKRSTMPEVSIHLQRAPPSLGSLDDLKKSLGNHGCLPTEVDRAGRKDSLLLLENTLLDLGRPGAQADTRFGLVLTLVPVGSYGLGVWTNSSDVDCLCIGSIRSKTFFALALQRLRKAASEGIKILRRVKANSGFMLELEVRGIKVDLQYCPATSVAESWPEIMKRPSNDPVFALPVQVLVKLKPARDLFYLRKSIPDMGQYRVAHLLIKAWAKLRGIYAAKFGFLGGIHISVLLVPICKTLAHNGETVTVSDIIVTFFHHYARFDWKNQVVFDPFFHRATRYNRTFREPLCLLGWHAPSLNTAVNTSVPTMSIIATEFSRARDLLSTEGLVWDGLLGPGIENGSQLHQGGSLAGAEFLQAYRSYVKIDAHYWGTSPEKGSRFIGWLESRCIMLLVDIDRKLKGILARIWPARFVDGSSATLGSVGTEYHGCYLVGLGWDEDESTKHQAKSAHASLQIVLQEFETRIRCDEKYFDAQSCWMSASVVRTHDVDGLELDDSGWGEDAGDSEDDDSEDDMDPDGDDADGEESARGAKGIAGNKAAENSSRAVTVAKAVGLGKFRTATDVLNRLRWDSNLDSNDYVVGYEDRFTGAQEKAVELWKSEQTDEEFIPQHRILYFKRKSDGAVMWERRSRIDDIFGSGIKAEG</sequence>
<dbReference type="InterPro" id="IPR009097">
    <property type="entry name" value="Cyclic_Pdiesterase"/>
</dbReference>
<reference evidence="13 14" key="1">
    <citation type="journal article" date="2025" name="Microbiol. Resour. Announc.">
        <title>Draft genome sequences for Neonectria magnoliae and Neonectria punicea, canker pathogens of Liriodendron tulipifera and Acer saccharum in West Virginia.</title>
        <authorList>
            <person name="Petronek H.M."/>
            <person name="Kasson M.T."/>
            <person name="Metheny A.M."/>
            <person name="Stauder C.M."/>
            <person name="Lovett B."/>
            <person name="Lynch S.C."/>
            <person name="Garnas J.R."/>
            <person name="Kasson L.R."/>
            <person name="Stajich J.E."/>
        </authorList>
    </citation>
    <scope>NUCLEOTIDE SEQUENCE [LARGE SCALE GENOMIC DNA]</scope>
    <source>
        <strain evidence="13 14">NRRL 64651</strain>
    </source>
</reference>
<feature type="domain" description="Endonuclease/exonuclease/phosphatase" evidence="10">
    <location>
        <begin position="264"/>
        <end position="534"/>
    </location>
</feature>
<comment type="similarity">
    <text evidence="2">Belongs to the poly(A) polymerase family.</text>
</comment>
<evidence type="ECO:0000259" key="11">
    <source>
        <dbReference type="Pfam" id="PF04457"/>
    </source>
</evidence>
<dbReference type="SUPFAM" id="SSF55144">
    <property type="entry name" value="LigT-like"/>
    <property type="match status" value="1"/>
</dbReference>
<dbReference type="SUPFAM" id="SSF56219">
    <property type="entry name" value="DNase I-like"/>
    <property type="match status" value="1"/>
</dbReference>
<dbReference type="SUPFAM" id="SSF55003">
    <property type="entry name" value="PAP/Archaeal CCA-adding enzyme, C-terminal domain"/>
    <property type="match status" value="1"/>
</dbReference>
<evidence type="ECO:0000256" key="6">
    <source>
        <dbReference type="ARBA" id="ARBA00022741"/>
    </source>
</evidence>
<dbReference type="PANTHER" id="PTHR10682:SF23">
    <property type="entry name" value="POLYNUCLEOTIDE ADENYLYLTRANSFERASE"/>
    <property type="match status" value="1"/>
</dbReference>
<evidence type="ECO:0000259" key="10">
    <source>
        <dbReference type="Pfam" id="PF03372"/>
    </source>
</evidence>
<dbReference type="InterPro" id="IPR040459">
    <property type="entry name" value="MJ1316"/>
</dbReference>
<dbReference type="InterPro" id="IPR005135">
    <property type="entry name" value="Endo/exonuclease/phosphatase"/>
</dbReference>
<evidence type="ECO:0000256" key="7">
    <source>
        <dbReference type="ARBA" id="ARBA00022840"/>
    </source>
</evidence>
<dbReference type="InterPro" id="IPR011068">
    <property type="entry name" value="NuclTrfase_I-like_C"/>
</dbReference>
<dbReference type="InterPro" id="IPR007012">
    <property type="entry name" value="PolA_pol_cen_dom"/>
</dbReference>
<dbReference type="Pfam" id="PF13563">
    <property type="entry name" value="2_5_RNA_ligase2"/>
    <property type="match status" value="1"/>
</dbReference>
<evidence type="ECO:0000256" key="5">
    <source>
        <dbReference type="ARBA" id="ARBA00022679"/>
    </source>
</evidence>
<keyword evidence="6" id="KW-0547">Nucleotide-binding</keyword>
<dbReference type="Gene3D" id="3.90.1140.10">
    <property type="entry name" value="Cyclic phosphodiesterase"/>
    <property type="match status" value="1"/>
</dbReference>
<keyword evidence="14" id="KW-1185">Reference proteome</keyword>
<evidence type="ECO:0000256" key="9">
    <source>
        <dbReference type="SAM" id="MobiDB-lite"/>
    </source>
</evidence>